<sequence length="241" mass="27378">MAANLHFDQNQMANFDAACLTEEMQRLFIQMFDMPLKANVSANAAVVRQKVSYLILANLFDDQVEEVLRQRELDGGGQRPRDGGSKAAALVTTALVDLYHSTGGALRRKRRCRMGPRLLVHNQLSIARRWRHMVEELGHGVVFFDPNTQPTVHWLERQTMNVRSVFAQMTKHQLPTTWKQAGERCWKMINEPEAVDQNDLDKLENVEYVAGNVCEENWSGDDGNAGGKVHEGVEEEDEDDE</sequence>
<accession>A0ABR1Y4W9</accession>
<organism evidence="2 3">
    <name type="scientific">Phyllosticta citrichinensis</name>
    <dbReference type="NCBI Taxonomy" id="1130410"/>
    <lineage>
        <taxon>Eukaryota</taxon>
        <taxon>Fungi</taxon>
        <taxon>Dikarya</taxon>
        <taxon>Ascomycota</taxon>
        <taxon>Pezizomycotina</taxon>
        <taxon>Dothideomycetes</taxon>
        <taxon>Dothideomycetes incertae sedis</taxon>
        <taxon>Botryosphaeriales</taxon>
        <taxon>Phyllostictaceae</taxon>
        <taxon>Phyllosticta</taxon>
    </lineage>
</organism>
<feature type="region of interest" description="Disordered" evidence="1">
    <location>
        <begin position="216"/>
        <end position="241"/>
    </location>
</feature>
<protein>
    <submittedName>
        <fullName evidence="2">Uncharacterized protein</fullName>
    </submittedName>
</protein>
<gene>
    <name evidence="2" type="ORF">IWX90DRAFT_491147</name>
</gene>
<comment type="caution">
    <text evidence="2">The sequence shown here is derived from an EMBL/GenBank/DDBJ whole genome shotgun (WGS) entry which is preliminary data.</text>
</comment>
<evidence type="ECO:0000313" key="2">
    <source>
        <dbReference type="EMBL" id="KAK8176897.1"/>
    </source>
</evidence>
<evidence type="ECO:0000313" key="3">
    <source>
        <dbReference type="Proteomes" id="UP001456524"/>
    </source>
</evidence>
<name>A0ABR1Y4W9_9PEZI</name>
<reference evidence="2 3" key="1">
    <citation type="journal article" date="2022" name="G3 (Bethesda)">
        <title>Enemy or ally: a genomic approach to elucidate the lifestyle of Phyllosticta citrichinaensis.</title>
        <authorList>
            <person name="Buijs V.A."/>
            <person name="Groenewald J.Z."/>
            <person name="Haridas S."/>
            <person name="LaButti K.M."/>
            <person name="Lipzen A."/>
            <person name="Martin F.M."/>
            <person name="Barry K."/>
            <person name="Grigoriev I.V."/>
            <person name="Crous P.W."/>
            <person name="Seidl M.F."/>
        </authorList>
    </citation>
    <scope>NUCLEOTIDE SEQUENCE [LARGE SCALE GENOMIC DNA]</scope>
    <source>
        <strain evidence="2 3">CBS 129764</strain>
    </source>
</reference>
<evidence type="ECO:0000256" key="1">
    <source>
        <dbReference type="SAM" id="MobiDB-lite"/>
    </source>
</evidence>
<keyword evidence="3" id="KW-1185">Reference proteome</keyword>
<dbReference type="Proteomes" id="UP001456524">
    <property type="component" value="Unassembled WGS sequence"/>
</dbReference>
<dbReference type="EMBL" id="JBBWUH010000001">
    <property type="protein sequence ID" value="KAK8176897.1"/>
    <property type="molecule type" value="Genomic_DNA"/>
</dbReference>
<proteinExistence type="predicted"/>